<sequence>MQQQLYLPVINSLENLFKSKKDYDVIIQAGEDNDQKEIFAHSNILRYQSDYFDTAFSDNRVKRKDGKYFFEKPNISPYIFEIIIRHLYCGQLNLNVMNGPDILKLLVATEELGLDRVLSEYIQEFLIEDQNKFSQDDCIELLKIVFQHGTFTILEDYCLKTICQVPAILFGTDKILSLPAQILELLLKRDDLALDEIELWNNLVRWAHAQQPTVNKDPSKWTKDELILMEKMLLNFIPLIRFHNISSEEYYNKILPYDDLLPKKLRNEILKSYLVTNVEQIGLLPSRFSFDVNVNSVLINATHLSLFTGWIDKDDEALQIIPYKFNLIFRASRDGYKASVFHEKCNNEGSIIILGKIRGTNQIVGGYKPFYWEGPGVYKYTRDSFVFFFNDYRYIDTGKIGKLIDEDLTLICNGRWMPIFGKDLAMQLNGYKWTSSPYAYPNLNIPNNFEIDDYEVFQSDLNEKWIVISLWPEVLLCC</sequence>
<dbReference type="PROSITE" id="PS51886">
    <property type="entry name" value="TLDC"/>
    <property type="match status" value="1"/>
</dbReference>
<feature type="domain" description="TLDc" evidence="2">
    <location>
        <begin position="297"/>
        <end position="460"/>
    </location>
</feature>
<reference evidence="3 4" key="1">
    <citation type="journal article" date="2013" name="Proc. Natl. Acad. Sci. U.S.A.">
        <title>Genome of an arbuscular mycorrhizal fungus provides insight into the oldest plant symbiosis.</title>
        <authorList>
            <person name="Tisserant E."/>
            <person name="Malbreil M."/>
            <person name="Kuo A."/>
            <person name="Kohler A."/>
            <person name="Symeonidi A."/>
            <person name="Balestrini R."/>
            <person name="Charron P."/>
            <person name="Duensing N."/>
            <person name="Frei Dit Frey N."/>
            <person name="Gianinazzi-Pearson V."/>
            <person name="Gilbert L.B."/>
            <person name="Handa Y."/>
            <person name="Herr J.R."/>
            <person name="Hijri M."/>
            <person name="Koul R."/>
            <person name="Kawaguchi M."/>
            <person name="Krajinski F."/>
            <person name="Lammers P.J."/>
            <person name="Masclaux F.G."/>
            <person name="Murat C."/>
            <person name="Morin E."/>
            <person name="Ndikumana S."/>
            <person name="Pagni M."/>
            <person name="Petitpierre D."/>
            <person name="Requena N."/>
            <person name="Rosikiewicz P."/>
            <person name="Riley R."/>
            <person name="Saito K."/>
            <person name="San Clemente H."/>
            <person name="Shapiro H."/>
            <person name="van Tuinen D."/>
            <person name="Becard G."/>
            <person name="Bonfante P."/>
            <person name="Paszkowski U."/>
            <person name="Shachar-Hill Y.Y."/>
            <person name="Tuskan G.A."/>
            <person name="Young P.W."/>
            <person name="Sanders I.R."/>
            <person name="Henrissat B."/>
            <person name="Rensing S.A."/>
            <person name="Grigoriev I.V."/>
            <person name="Corradi N."/>
            <person name="Roux C."/>
            <person name="Martin F."/>
        </authorList>
    </citation>
    <scope>NUCLEOTIDE SEQUENCE [LARGE SCALE GENOMIC DNA]</scope>
    <source>
        <strain evidence="3 4">DAOM 197198</strain>
    </source>
</reference>
<gene>
    <name evidence="3" type="ORF">GLOIN_2v1766005</name>
</gene>
<proteinExistence type="predicted"/>
<dbReference type="CDD" id="cd18186">
    <property type="entry name" value="BTB_POZ_ZBTB_KLHL-like"/>
    <property type="match status" value="1"/>
</dbReference>
<dbReference type="PROSITE" id="PS50097">
    <property type="entry name" value="BTB"/>
    <property type="match status" value="1"/>
</dbReference>
<dbReference type="InterPro" id="IPR011705">
    <property type="entry name" value="BACK"/>
</dbReference>
<dbReference type="PANTHER" id="PTHR24410">
    <property type="entry name" value="HL07962P-RELATED"/>
    <property type="match status" value="1"/>
</dbReference>
<dbReference type="Proteomes" id="UP000018888">
    <property type="component" value="Unassembled WGS sequence"/>
</dbReference>
<accession>A0A2P4QMW8</accession>
<dbReference type="Pfam" id="PF00651">
    <property type="entry name" value="BTB"/>
    <property type="match status" value="1"/>
</dbReference>
<dbReference type="AlphaFoldDB" id="A0A2P4QMW8"/>
<keyword evidence="4" id="KW-1185">Reference proteome</keyword>
<name>A0A2P4QMW8_RHIID</name>
<dbReference type="PANTHER" id="PTHR24410:SF23">
    <property type="entry name" value="BTB DOMAIN-CONTAINING PROTEIN-RELATED"/>
    <property type="match status" value="1"/>
</dbReference>
<organism evidence="3 4">
    <name type="scientific">Rhizophagus irregularis (strain DAOM 181602 / DAOM 197198 / MUCL 43194)</name>
    <name type="common">Arbuscular mycorrhizal fungus</name>
    <name type="synonym">Glomus intraradices</name>
    <dbReference type="NCBI Taxonomy" id="747089"/>
    <lineage>
        <taxon>Eukaryota</taxon>
        <taxon>Fungi</taxon>
        <taxon>Fungi incertae sedis</taxon>
        <taxon>Mucoromycota</taxon>
        <taxon>Glomeromycotina</taxon>
        <taxon>Glomeromycetes</taxon>
        <taxon>Glomerales</taxon>
        <taxon>Glomeraceae</taxon>
        <taxon>Rhizophagus</taxon>
    </lineage>
</organism>
<dbReference type="Pfam" id="PF07534">
    <property type="entry name" value="TLD"/>
    <property type="match status" value="1"/>
</dbReference>
<dbReference type="SMART" id="SM00225">
    <property type="entry name" value="BTB"/>
    <property type="match status" value="1"/>
</dbReference>
<evidence type="ECO:0000313" key="3">
    <source>
        <dbReference type="EMBL" id="POG78964.1"/>
    </source>
</evidence>
<protein>
    <recommendedName>
        <fullName evidence="5">Kelch-like protein 17</fullName>
    </recommendedName>
</protein>
<dbReference type="EMBL" id="AUPC02000028">
    <property type="protein sequence ID" value="POG78964.1"/>
    <property type="molecule type" value="Genomic_DNA"/>
</dbReference>
<comment type="caution">
    <text evidence="3">The sequence shown here is derived from an EMBL/GenBank/DDBJ whole genome shotgun (WGS) entry which is preliminary data.</text>
</comment>
<feature type="domain" description="BTB" evidence="1">
    <location>
        <begin position="23"/>
        <end position="96"/>
    </location>
</feature>
<dbReference type="Gene3D" id="1.25.40.420">
    <property type="match status" value="1"/>
</dbReference>
<dbReference type="InterPro" id="IPR051481">
    <property type="entry name" value="BTB-POZ/Galectin-3-binding"/>
</dbReference>
<evidence type="ECO:0000259" key="2">
    <source>
        <dbReference type="PROSITE" id="PS51886"/>
    </source>
</evidence>
<reference evidence="3 4" key="2">
    <citation type="journal article" date="2018" name="New Phytol.">
        <title>High intraspecific genome diversity in the model arbuscular mycorrhizal symbiont Rhizophagus irregularis.</title>
        <authorList>
            <person name="Chen E.C.H."/>
            <person name="Morin E."/>
            <person name="Beaudet D."/>
            <person name="Noel J."/>
            <person name="Yildirir G."/>
            <person name="Ndikumana S."/>
            <person name="Charron P."/>
            <person name="St-Onge C."/>
            <person name="Giorgi J."/>
            <person name="Kruger M."/>
            <person name="Marton T."/>
            <person name="Ropars J."/>
            <person name="Grigoriev I.V."/>
            <person name="Hainaut M."/>
            <person name="Henrissat B."/>
            <person name="Roux C."/>
            <person name="Martin F."/>
            <person name="Corradi N."/>
        </authorList>
    </citation>
    <scope>NUCLEOTIDE SEQUENCE [LARGE SCALE GENOMIC DNA]</scope>
    <source>
        <strain evidence="3 4">DAOM 197198</strain>
    </source>
</reference>
<dbReference type="SUPFAM" id="SSF54695">
    <property type="entry name" value="POZ domain"/>
    <property type="match status" value="1"/>
</dbReference>
<evidence type="ECO:0000313" key="4">
    <source>
        <dbReference type="Proteomes" id="UP000018888"/>
    </source>
</evidence>
<evidence type="ECO:0000259" key="1">
    <source>
        <dbReference type="PROSITE" id="PS50097"/>
    </source>
</evidence>
<dbReference type="InterPro" id="IPR000210">
    <property type="entry name" value="BTB/POZ_dom"/>
</dbReference>
<dbReference type="Gene3D" id="3.30.710.10">
    <property type="entry name" value="Potassium Channel Kv1.1, Chain A"/>
    <property type="match status" value="1"/>
</dbReference>
<evidence type="ECO:0008006" key="5">
    <source>
        <dbReference type="Google" id="ProtNLM"/>
    </source>
</evidence>
<dbReference type="InterPro" id="IPR011333">
    <property type="entry name" value="SKP1/BTB/POZ_sf"/>
</dbReference>
<dbReference type="VEuPathDB" id="FungiDB:RhiirFUN_004225"/>
<dbReference type="InterPro" id="IPR006571">
    <property type="entry name" value="TLDc_dom"/>
</dbReference>
<dbReference type="SMART" id="SM00875">
    <property type="entry name" value="BACK"/>
    <property type="match status" value="1"/>
</dbReference>